<dbReference type="InParanoid" id="A0A7J8D0W3"/>
<evidence type="ECO:0000313" key="3">
    <source>
        <dbReference type="Proteomes" id="UP000550707"/>
    </source>
</evidence>
<feature type="region of interest" description="Disordered" evidence="1">
    <location>
        <begin position="147"/>
        <end position="244"/>
    </location>
</feature>
<sequence>MASRWPSVSTSVRRRSLRDQEQLEENEVLQPAPGHLETSSRALGSLCRQFQRRLPLRAVSLNLGAGPSWKRLEAPEPGQQGLQAAARSAKNALGAVSQRSKQLQGCAEGRFERAGCQMRGVGRNMPFMLGRIQESCQTGTKWLVETQVKARRSRRETPKDSSPHARSLSQRSTRFSGTTPARSTPGPWERERHRLSTQRGPRAHPLRRSRREAAFRSPYSSTEPLCSPSESDSDLEPVGAGIQHLQKLSQELDEAIMAEERKQAVPDPHAPHLRSVPPAP</sequence>
<dbReference type="FunCoup" id="A0A7J8D0W3">
    <property type="interactions" value="133"/>
</dbReference>
<feature type="compositionally biased region" description="Basic residues" evidence="1">
    <location>
        <begin position="195"/>
        <end position="210"/>
    </location>
</feature>
<gene>
    <name evidence="2" type="ORF">HJG59_014254</name>
</gene>
<keyword evidence="3" id="KW-1185">Reference proteome</keyword>
<dbReference type="EMBL" id="JACASF010000019">
    <property type="protein sequence ID" value="KAF6416773.1"/>
    <property type="molecule type" value="Genomic_DNA"/>
</dbReference>
<evidence type="ECO:0000256" key="1">
    <source>
        <dbReference type="SAM" id="MobiDB-lite"/>
    </source>
</evidence>
<evidence type="ECO:0000313" key="2">
    <source>
        <dbReference type="EMBL" id="KAF6416773.1"/>
    </source>
</evidence>
<dbReference type="Pfam" id="PF07326">
    <property type="entry name" value="RCS1"/>
    <property type="match status" value="2"/>
</dbReference>
<protein>
    <submittedName>
        <fullName evidence="2">PICALM interacting mitotic regulator</fullName>
    </submittedName>
</protein>
<feature type="compositionally biased region" description="Polar residues" evidence="1">
    <location>
        <begin position="167"/>
        <end position="182"/>
    </location>
</feature>
<reference evidence="2 3" key="1">
    <citation type="journal article" date="2020" name="Nature">
        <title>Six reference-quality genomes reveal evolution of bat adaptations.</title>
        <authorList>
            <person name="Jebb D."/>
            <person name="Huang Z."/>
            <person name="Pippel M."/>
            <person name="Hughes G.M."/>
            <person name="Lavrichenko K."/>
            <person name="Devanna P."/>
            <person name="Winkler S."/>
            <person name="Jermiin L.S."/>
            <person name="Skirmuntt E.C."/>
            <person name="Katzourakis A."/>
            <person name="Burkitt-Gray L."/>
            <person name="Ray D.A."/>
            <person name="Sullivan K.A.M."/>
            <person name="Roscito J.G."/>
            <person name="Kirilenko B.M."/>
            <person name="Davalos L.M."/>
            <person name="Corthals A.P."/>
            <person name="Power M.L."/>
            <person name="Jones G."/>
            <person name="Ransome R.D."/>
            <person name="Dechmann D.K.N."/>
            <person name="Locatelli A.G."/>
            <person name="Puechmaille S.J."/>
            <person name="Fedrigo O."/>
            <person name="Jarvis E.D."/>
            <person name="Hiller M."/>
            <person name="Vernes S.C."/>
            <person name="Myers E.W."/>
            <person name="Teeling E.C."/>
        </authorList>
    </citation>
    <scope>NUCLEOTIDE SEQUENCE [LARGE SCALE GENOMIC DNA]</scope>
    <source>
        <strain evidence="2">MMolMol1</strain>
        <tissue evidence="2">Muscle</tissue>
    </source>
</reference>
<accession>A0A7J8D0W3</accession>
<feature type="region of interest" description="Disordered" evidence="1">
    <location>
        <begin position="256"/>
        <end position="280"/>
    </location>
</feature>
<feature type="compositionally biased region" description="Low complexity" evidence="1">
    <location>
        <begin position="1"/>
        <end position="11"/>
    </location>
</feature>
<dbReference type="PANTHER" id="PTHR35819:SF1">
    <property type="entry name" value="PROTEIN PIMREG"/>
    <property type="match status" value="1"/>
</dbReference>
<dbReference type="Proteomes" id="UP000550707">
    <property type="component" value="Unassembled WGS sequence"/>
</dbReference>
<feature type="region of interest" description="Disordered" evidence="1">
    <location>
        <begin position="1"/>
        <end position="26"/>
    </location>
</feature>
<name>A0A7J8D0W3_MOLMO</name>
<dbReference type="InterPro" id="IPR009932">
    <property type="entry name" value="RCS1"/>
</dbReference>
<dbReference type="PANTHER" id="PTHR35819">
    <property type="entry name" value="PICALM INTERACTING MITOTIC REGULATOR PIMREG"/>
    <property type="match status" value="1"/>
</dbReference>
<feature type="compositionally biased region" description="Polar residues" evidence="1">
    <location>
        <begin position="218"/>
        <end position="230"/>
    </location>
</feature>
<dbReference type="AlphaFoldDB" id="A0A7J8D0W3"/>
<comment type="caution">
    <text evidence="2">The sequence shown here is derived from an EMBL/GenBank/DDBJ whole genome shotgun (WGS) entry which is preliminary data.</text>
</comment>
<proteinExistence type="predicted"/>
<organism evidence="2 3">
    <name type="scientific">Molossus molossus</name>
    <name type="common">Pallas' mastiff bat</name>
    <name type="synonym">Vespertilio molossus</name>
    <dbReference type="NCBI Taxonomy" id="27622"/>
    <lineage>
        <taxon>Eukaryota</taxon>
        <taxon>Metazoa</taxon>
        <taxon>Chordata</taxon>
        <taxon>Craniata</taxon>
        <taxon>Vertebrata</taxon>
        <taxon>Euteleostomi</taxon>
        <taxon>Mammalia</taxon>
        <taxon>Eutheria</taxon>
        <taxon>Laurasiatheria</taxon>
        <taxon>Chiroptera</taxon>
        <taxon>Yangochiroptera</taxon>
        <taxon>Molossidae</taxon>
        <taxon>Molossus</taxon>
    </lineage>
</organism>